<dbReference type="Pfam" id="PF01909">
    <property type="entry name" value="NTP_transf_2"/>
    <property type="match status" value="1"/>
</dbReference>
<dbReference type="AlphaFoldDB" id="A0A3S4TP85"/>
<dbReference type="GO" id="GO:0016779">
    <property type="term" value="F:nucleotidyltransferase activity"/>
    <property type="evidence" value="ECO:0007669"/>
    <property type="project" value="InterPro"/>
</dbReference>
<reference evidence="3 4" key="1">
    <citation type="submission" date="2018-11" db="EMBL/GenBank/DDBJ databases">
        <title>Photobacterium sp. BEI247 sp. nov., a marine bacterium isolated from Yongle Blue Hole in the South China Sea.</title>
        <authorList>
            <person name="Wang X."/>
        </authorList>
    </citation>
    <scope>NUCLEOTIDE SEQUENCE [LARGE SCALE GENOMIC DNA]</scope>
    <source>
        <strain evidence="4">BEI247</strain>
    </source>
</reference>
<evidence type="ECO:0000259" key="2">
    <source>
        <dbReference type="Pfam" id="PF13228"/>
    </source>
</evidence>
<dbReference type="SUPFAM" id="SSF81301">
    <property type="entry name" value="Nucleotidyltransferase"/>
    <property type="match status" value="1"/>
</dbReference>
<evidence type="ECO:0000313" key="4">
    <source>
        <dbReference type="Proteomes" id="UP000287563"/>
    </source>
</evidence>
<organism evidence="3 4">
    <name type="scientific">Photobacterium chitinilyticum</name>
    <dbReference type="NCBI Taxonomy" id="2485123"/>
    <lineage>
        <taxon>Bacteria</taxon>
        <taxon>Pseudomonadati</taxon>
        <taxon>Pseudomonadota</taxon>
        <taxon>Gammaproteobacteria</taxon>
        <taxon>Vibrionales</taxon>
        <taxon>Vibrionaceae</taxon>
        <taxon>Photobacterium</taxon>
    </lineage>
</organism>
<dbReference type="InterPro" id="IPR002934">
    <property type="entry name" value="Polymerase_NTP_transf_dom"/>
</dbReference>
<dbReference type="Pfam" id="PF13228">
    <property type="entry name" value="DUF4037"/>
    <property type="match status" value="1"/>
</dbReference>
<keyword evidence="4" id="KW-1185">Reference proteome</keyword>
<dbReference type="OrthoDB" id="5176171at2"/>
<accession>A0A3S4TP85</accession>
<protein>
    <submittedName>
        <fullName evidence="3">DUF4037 domain-containing protein</fullName>
    </submittedName>
</protein>
<dbReference type="Proteomes" id="UP000287563">
    <property type="component" value="Unassembled WGS sequence"/>
</dbReference>
<dbReference type="InterPro" id="IPR043519">
    <property type="entry name" value="NT_sf"/>
</dbReference>
<feature type="domain" description="Polymerase nucleotidyl transferase" evidence="1">
    <location>
        <begin position="8"/>
        <end position="91"/>
    </location>
</feature>
<name>A0A3S4TP85_9GAMM</name>
<evidence type="ECO:0000259" key="1">
    <source>
        <dbReference type="Pfam" id="PF01909"/>
    </source>
</evidence>
<dbReference type="RefSeq" id="WP_128782243.1">
    <property type="nucleotide sequence ID" value="NZ_JAKJSG010000125.1"/>
</dbReference>
<dbReference type="InterPro" id="IPR025117">
    <property type="entry name" value="DUF4037"/>
</dbReference>
<dbReference type="EMBL" id="RJLM01000001">
    <property type="protein sequence ID" value="RWX56926.1"/>
    <property type="molecule type" value="Genomic_DNA"/>
</dbReference>
<comment type="caution">
    <text evidence="3">The sequence shown here is derived from an EMBL/GenBank/DDBJ whole genome shotgun (WGS) entry which is preliminary data.</text>
</comment>
<evidence type="ECO:0000313" key="3">
    <source>
        <dbReference type="EMBL" id="RWX56926.1"/>
    </source>
</evidence>
<feature type="domain" description="DUF4037" evidence="2">
    <location>
        <begin position="121"/>
        <end position="210"/>
    </location>
</feature>
<proteinExistence type="predicted"/>
<gene>
    <name evidence="3" type="ORF">EDI28_02460</name>
</gene>
<dbReference type="Gene3D" id="3.30.460.10">
    <property type="entry name" value="Beta Polymerase, domain 2"/>
    <property type="match status" value="1"/>
</dbReference>
<sequence length="274" mass="31223">MRDSYFAEIIKGFSVLDEVEAILLAGSRATNTSDSLSDFDVYIYVNSEISPDTRERILGRLCSYLEVNNQYWETEDDGVLLDGTEIELIYRDLDWLDTELGRILYYHQASTGYSTCLWSNLMNSKVLFDRSGKADKLIKKYQIDYPDGLRKNIVDKNYPLLSSSLPAYKRQVSKALKRNDVISVNHRVTEFLASYFDILFAINKLPHPGEKRLVELSLLRCKSLPAMFEKNIHDLLFMTGEVNAGILTTIDLLVVSLTTLLQQEKLLVAEGVKA</sequence>